<keyword evidence="3" id="KW-1133">Transmembrane helix</keyword>
<dbReference type="PANTHER" id="PTHR31008:SF2">
    <property type="entry name" value="COP1-INTERACTING PROTEIN-LIKE PROTEIN"/>
    <property type="match status" value="1"/>
</dbReference>
<name>A0AAW2NZK9_9LAMI</name>
<evidence type="ECO:0000313" key="4">
    <source>
        <dbReference type="EMBL" id="KAL0349040.1"/>
    </source>
</evidence>
<proteinExistence type="predicted"/>
<feature type="region of interest" description="Disordered" evidence="2">
    <location>
        <begin position="763"/>
        <end position="898"/>
    </location>
</feature>
<evidence type="ECO:0000256" key="2">
    <source>
        <dbReference type="SAM" id="MobiDB-lite"/>
    </source>
</evidence>
<evidence type="ECO:0000256" key="3">
    <source>
        <dbReference type="SAM" id="Phobius"/>
    </source>
</evidence>
<keyword evidence="3" id="KW-0472">Membrane</keyword>
<gene>
    <name evidence="4" type="ORF">Sangu_1131800</name>
</gene>
<dbReference type="PANTHER" id="PTHR31008">
    <property type="entry name" value="COP1-INTERACTING PROTEIN-RELATED"/>
    <property type="match status" value="1"/>
</dbReference>
<keyword evidence="3" id="KW-0812">Transmembrane</keyword>
<feature type="compositionally biased region" description="Low complexity" evidence="2">
    <location>
        <begin position="794"/>
        <end position="807"/>
    </location>
</feature>
<keyword evidence="1" id="KW-0175">Coiled coil</keyword>
<comment type="caution">
    <text evidence="4">The sequence shown here is derived from an EMBL/GenBank/DDBJ whole genome shotgun (WGS) entry which is preliminary data.</text>
</comment>
<sequence>MCWSNFQSATSYSASDGIPIIRCDLFIIANSKKEKIASGLLNPFLAHLKAAQDQIAKGGYSILLEPETDVDAAWFTKATMERFVRFVSTPEILERVYTIETEILQIEEAIAMQSNNDVGQSIVEDHQEKPPGGCEVINEALSNAKFWTANKSVPDANEEKAIVLYKPGAPLPETNGSCSEEGNSNSQMSELRLKIRGAHSKEFNEDFPCRTSNMAKKKVQLLKVLETRKRLLQKEQGMAFARAAAAGFDIDHMALLVSFAECFGALRLLFMDLWKSKHETGEWLDIDASEALSTRSDFSAMNASGIILSATHNQHDLSNHEAGSMDNGKSDSTYNTYNPAPNGQQEYFQGQFPHIVFPPWPMHALPGAQPAFQAIPVQGIPYYQNYAGNGAFLQPPHHPMEHSWSNLGHQSGQKMQSHDGGDSNTGSEICELDRTKSLDDADAEVSRKKKSSSENSNSDSDIDTENENFETDDRDMIHQNNKRYSRIKGDQLKSLDKLNFSNDEVSNSRKDTDDGHWQAFQSCLLRGSGEDVHGEIQDTRMSDISRFSGSTSCRPRGSDDDAIFYSVDNDFRGSNDQMHIQFDETNGARLYLDPLALNGFEGAVGKMDREPMHGMTDETFIVPFRSMSIYQDGQADRTAIDVDSEIPISCKKLDSEGNRNRVYYEPDDFSLMPERETEKGFVGYDPALDYEMQVTSDSLHRQRTGGPSMKGKTLKMSPSEDARVRAERLRSYKADLQRMKKEKEEAEMKRLEALKLERQKRIAARGNSASGKSSVLSPQTKQFPAKLSPATNRGSKFSDSDPGSSSPLQRSKVRTSLASTELPKASKSSKLSEVSHMRGNRLTRSSSTLSETKRESNGATPDSKAPMARIRRLSEPKSVTSPVTSVKDRSAEAVSRRKLSEGPAKNKISAIIILDKSKAATLPELKIKTSTSHINASENISSVEDQKVNGIKPSTFCVNAELNVRTVYQEQDPNNCANITVAEKPYRDVSTHNSSVEDPCTDQASCGKAPQVSSEMVARVEIVKSHASDIKTLNKNPVVEKTLSKEPSKGLRRLLKFGKKNHSSYVDQSFDSECTSIDGTEHDDNARNTASISEVGTLKNLIWQDETPAAGNASQKSKCFDYTGPVQFFTLAKILFIIPIYFSFSPFLFTIALPEQSKSKETSIIDSQDVEVKVLLLFV</sequence>
<feature type="region of interest" description="Disordered" evidence="2">
    <location>
        <begin position="393"/>
        <end position="477"/>
    </location>
</feature>
<feature type="compositionally biased region" description="Acidic residues" evidence="2">
    <location>
        <begin position="460"/>
        <end position="473"/>
    </location>
</feature>
<reference evidence="4" key="2">
    <citation type="journal article" date="2024" name="Plant">
        <title>Genomic evolution and insights into agronomic trait innovations of Sesamum species.</title>
        <authorList>
            <person name="Miao H."/>
            <person name="Wang L."/>
            <person name="Qu L."/>
            <person name="Liu H."/>
            <person name="Sun Y."/>
            <person name="Le M."/>
            <person name="Wang Q."/>
            <person name="Wei S."/>
            <person name="Zheng Y."/>
            <person name="Lin W."/>
            <person name="Duan Y."/>
            <person name="Cao H."/>
            <person name="Xiong S."/>
            <person name="Wang X."/>
            <person name="Wei L."/>
            <person name="Li C."/>
            <person name="Ma Q."/>
            <person name="Ju M."/>
            <person name="Zhao R."/>
            <person name="Li G."/>
            <person name="Mu C."/>
            <person name="Tian Q."/>
            <person name="Mei H."/>
            <person name="Zhang T."/>
            <person name="Gao T."/>
            <person name="Zhang H."/>
        </authorList>
    </citation>
    <scope>NUCLEOTIDE SEQUENCE</scope>
    <source>
        <strain evidence="4">G01</strain>
    </source>
</reference>
<accession>A0AAW2NZK9</accession>
<evidence type="ECO:0000256" key="1">
    <source>
        <dbReference type="SAM" id="Coils"/>
    </source>
</evidence>
<dbReference type="EMBL" id="JACGWK010000006">
    <property type="protein sequence ID" value="KAL0349040.1"/>
    <property type="molecule type" value="Genomic_DNA"/>
</dbReference>
<feature type="region of interest" description="Disordered" evidence="2">
    <location>
        <begin position="696"/>
        <end position="724"/>
    </location>
</feature>
<feature type="compositionally biased region" description="Polar residues" evidence="2">
    <location>
        <begin position="767"/>
        <end position="782"/>
    </location>
</feature>
<feature type="compositionally biased region" description="Polar residues" evidence="2">
    <location>
        <begin position="403"/>
        <end position="415"/>
    </location>
</feature>
<feature type="coiled-coil region" evidence="1">
    <location>
        <begin position="726"/>
        <end position="761"/>
    </location>
</feature>
<feature type="compositionally biased region" description="Basic and acidic residues" evidence="2">
    <location>
        <begin position="886"/>
        <end position="898"/>
    </location>
</feature>
<dbReference type="AlphaFoldDB" id="A0AAW2NZK9"/>
<feature type="transmembrane region" description="Helical" evidence="3">
    <location>
        <begin position="1128"/>
        <end position="1153"/>
    </location>
</feature>
<organism evidence="4">
    <name type="scientific">Sesamum angustifolium</name>
    <dbReference type="NCBI Taxonomy" id="2727405"/>
    <lineage>
        <taxon>Eukaryota</taxon>
        <taxon>Viridiplantae</taxon>
        <taxon>Streptophyta</taxon>
        <taxon>Embryophyta</taxon>
        <taxon>Tracheophyta</taxon>
        <taxon>Spermatophyta</taxon>
        <taxon>Magnoliopsida</taxon>
        <taxon>eudicotyledons</taxon>
        <taxon>Gunneridae</taxon>
        <taxon>Pentapetalae</taxon>
        <taxon>asterids</taxon>
        <taxon>lamiids</taxon>
        <taxon>Lamiales</taxon>
        <taxon>Pedaliaceae</taxon>
        <taxon>Sesamum</taxon>
    </lineage>
</organism>
<reference evidence="4" key="1">
    <citation type="submission" date="2020-06" db="EMBL/GenBank/DDBJ databases">
        <authorList>
            <person name="Li T."/>
            <person name="Hu X."/>
            <person name="Zhang T."/>
            <person name="Song X."/>
            <person name="Zhang H."/>
            <person name="Dai N."/>
            <person name="Sheng W."/>
            <person name="Hou X."/>
            <person name="Wei L."/>
        </authorList>
    </citation>
    <scope>NUCLEOTIDE SEQUENCE</scope>
    <source>
        <strain evidence="4">G01</strain>
        <tissue evidence="4">Leaf</tissue>
    </source>
</reference>
<protein>
    <submittedName>
        <fullName evidence="4">COP1-interacting protein 7</fullName>
    </submittedName>
</protein>